<evidence type="ECO:0008006" key="4">
    <source>
        <dbReference type="Google" id="ProtNLM"/>
    </source>
</evidence>
<dbReference type="Gene3D" id="3.30.450.20">
    <property type="entry name" value="PAS domain"/>
    <property type="match status" value="1"/>
</dbReference>
<accession>A0A177ASV7</accession>
<sequence>MIIIQLTLLLNLYFAQNQRNPVKYYLRKKRFENYNNFSNYTHGLKKLELHQDHFMNMSTQNKEKKLDINEFLNKIDEYGKNHSNCIPGVELKLGSGVIDKFAKMQYKKQAENAVNFAKYLTILWKLKEISSQDKYRQAEELVSPHALYSMVLFIVLSNEDIFAAGNCYDYKEYPNKTSFCPYAHRHKYIINNTKNEFKEKEQILVKNLSDEYEYLGMGYDYNRPVNSLKQSFPI</sequence>
<dbReference type="AlphaFoldDB" id="A0A177ASV7"/>
<proteinExistence type="predicted"/>
<name>A0A177ASV7_9BILA</name>
<comment type="caution">
    <text evidence="2">The sequence shown here is derived from an EMBL/GenBank/DDBJ whole genome shotgun (WGS) entry which is preliminary data.</text>
</comment>
<dbReference type="Proteomes" id="UP000078046">
    <property type="component" value="Unassembled WGS sequence"/>
</dbReference>
<feature type="chain" id="PRO_5008056724" description="SCP domain-containing protein" evidence="1">
    <location>
        <begin position="18"/>
        <end position="234"/>
    </location>
</feature>
<dbReference type="OrthoDB" id="2129233at2759"/>
<dbReference type="EMBL" id="LWCA01001811">
    <property type="protein sequence ID" value="OAF64471.1"/>
    <property type="molecule type" value="Genomic_DNA"/>
</dbReference>
<reference evidence="2 3" key="1">
    <citation type="submission" date="2016-04" db="EMBL/GenBank/DDBJ databases">
        <title>The genome of Intoshia linei affirms orthonectids as highly simplified spiralians.</title>
        <authorList>
            <person name="Mikhailov K.V."/>
            <person name="Slusarev G.S."/>
            <person name="Nikitin M.A."/>
            <person name="Logacheva M.D."/>
            <person name="Penin A."/>
            <person name="Aleoshin V."/>
            <person name="Panchin Y.V."/>
        </authorList>
    </citation>
    <scope>NUCLEOTIDE SEQUENCE [LARGE SCALE GENOMIC DNA]</scope>
    <source>
        <strain evidence="2">Intl2013</strain>
        <tissue evidence="2">Whole animal</tissue>
    </source>
</reference>
<keyword evidence="1" id="KW-0732">Signal</keyword>
<protein>
    <recommendedName>
        <fullName evidence="4">SCP domain-containing protein</fullName>
    </recommendedName>
</protein>
<gene>
    <name evidence="2" type="ORF">A3Q56_07818</name>
</gene>
<evidence type="ECO:0000313" key="3">
    <source>
        <dbReference type="Proteomes" id="UP000078046"/>
    </source>
</evidence>
<evidence type="ECO:0000313" key="2">
    <source>
        <dbReference type="EMBL" id="OAF64471.1"/>
    </source>
</evidence>
<organism evidence="2 3">
    <name type="scientific">Intoshia linei</name>
    <dbReference type="NCBI Taxonomy" id="1819745"/>
    <lineage>
        <taxon>Eukaryota</taxon>
        <taxon>Metazoa</taxon>
        <taxon>Spiralia</taxon>
        <taxon>Lophotrochozoa</taxon>
        <taxon>Mesozoa</taxon>
        <taxon>Orthonectida</taxon>
        <taxon>Rhopaluridae</taxon>
        <taxon>Intoshia</taxon>
    </lineage>
</organism>
<keyword evidence="3" id="KW-1185">Reference proteome</keyword>
<feature type="signal peptide" evidence="1">
    <location>
        <begin position="1"/>
        <end position="17"/>
    </location>
</feature>
<evidence type="ECO:0000256" key="1">
    <source>
        <dbReference type="SAM" id="SignalP"/>
    </source>
</evidence>